<evidence type="ECO:0000256" key="1">
    <source>
        <dbReference type="SAM" id="Phobius"/>
    </source>
</evidence>
<gene>
    <name evidence="2" type="ORF">EB796_008211</name>
</gene>
<keyword evidence="1" id="KW-1133">Transmembrane helix</keyword>
<keyword evidence="1" id="KW-0812">Transmembrane</keyword>
<evidence type="ECO:0000313" key="2">
    <source>
        <dbReference type="EMBL" id="KAF6033479.1"/>
    </source>
</evidence>
<protein>
    <submittedName>
        <fullName evidence="2">Uncharacterized protein</fullName>
    </submittedName>
</protein>
<name>A0A7J7K4B9_BUGNE</name>
<keyword evidence="3" id="KW-1185">Reference proteome</keyword>
<dbReference type="AlphaFoldDB" id="A0A7J7K4B9"/>
<organism evidence="2 3">
    <name type="scientific">Bugula neritina</name>
    <name type="common">Brown bryozoan</name>
    <name type="synonym">Sertularia neritina</name>
    <dbReference type="NCBI Taxonomy" id="10212"/>
    <lineage>
        <taxon>Eukaryota</taxon>
        <taxon>Metazoa</taxon>
        <taxon>Spiralia</taxon>
        <taxon>Lophotrochozoa</taxon>
        <taxon>Bryozoa</taxon>
        <taxon>Gymnolaemata</taxon>
        <taxon>Cheilostomatida</taxon>
        <taxon>Flustrina</taxon>
        <taxon>Buguloidea</taxon>
        <taxon>Bugulidae</taxon>
        <taxon>Bugula</taxon>
    </lineage>
</organism>
<dbReference type="Proteomes" id="UP000593567">
    <property type="component" value="Unassembled WGS sequence"/>
</dbReference>
<evidence type="ECO:0000313" key="3">
    <source>
        <dbReference type="Proteomes" id="UP000593567"/>
    </source>
</evidence>
<feature type="transmembrane region" description="Helical" evidence="1">
    <location>
        <begin position="78"/>
        <end position="97"/>
    </location>
</feature>
<accession>A0A7J7K4B9</accession>
<comment type="caution">
    <text evidence="2">The sequence shown here is derived from an EMBL/GenBank/DDBJ whole genome shotgun (WGS) entry which is preliminary data.</text>
</comment>
<feature type="transmembrane region" description="Helical" evidence="1">
    <location>
        <begin position="12"/>
        <end position="33"/>
    </location>
</feature>
<reference evidence="2" key="1">
    <citation type="submission" date="2020-06" db="EMBL/GenBank/DDBJ databases">
        <title>Draft genome of Bugula neritina, a colonial animal packing powerful symbionts and potential medicines.</title>
        <authorList>
            <person name="Rayko M."/>
        </authorList>
    </citation>
    <scope>NUCLEOTIDE SEQUENCE [LARGE SCALE GENOMIC DNA]</scope>
    <source>
        <strain evidence="2">Kwan_BN1</strain>
    </source>
</reference>
<keyword evidence="1" id="KW-0472">Membrane</keyword>
<proteinExistence type="predicted"/>
<dbReference type="EMBL" id="VXIV02001322">
    <property type="protein sequence ID" value="KAF6033479.1"/>
    <property type="molecule type" value="Genomic_DNA"/>
</dbReference>
<feature type="transmembrane region" description="Helical" evidence="1">
    <location>
        <begin position="54"/>
        <end position="72"/>
    </location>
</feature>
<sequence length="98" mass="11433">MVYCGKADLFCAIIPLLPFTILYSIVAISLYIIPSSVGERPLYLLKAMVLHMKFYSYNIILLPKSFILNHIFSSCHYFCTLMMWLLLFVCFFSVAFIW</sequence>